<protein>
    <submittedName>
        <fullName evidence="10">Fetuin-B isoform A</fullName>
    </submittedName>
</protein>
<dbReference type="Proteomes" id="UP000050525">
    <property type="component" value="Unassembled WGS sequence"/>
</dbReference>
<dbReference type="GO" id="GO:0007339">
    <property type="term" value="P:binding of sperm to zona pellucida"/>
    <property type="evidence" value="ECO:0007669"/>
    <property type="project" value="TreeGrafter"/>
</dbReference>
<dbReference type="PROSITE" id="PS51530">
    <property type="entry name" value="CYSTATIN_FETUIN_B"/>
    <property type="match status" value="2"/>
</dbReference>
<sequence length="964" mass="106177">MVFHDTFQHYEVPCNARIAEKTARLAISYINEDRTEGYKLSLNRINRVFGSHQGAAGKVYYLDLDVLETKCYIRSALPWEDCDIRPFVETKVSGTCRAIVHIKPDVSAITCGYNCSLAPDAKENITSICPECLTFITPDSRESMKAVNLTLNKFNKESDESRYFAAAKVIRALSSTLTQPGQDYHVEFTIEETDCIKGRDGIGRSCTFKSPETARTGFCVGDVYIKDGADVEASCELYDPKGPNDAPQGMRDCDSPEGEEAAAVAVDYINAHHAHGYKYALNRIEKLRVLPTGPSSERVILELDLLETKCHVLNPLPLENCTVRELTGHAVEGDCDVKLLRKDGKLSVLAAHCHSSPDSAEDIIKICPDCALLIPLNDTQVVKAVELLLDQYHSTNDVYFTLVEIARAQMQAPNTIIVEFAISATNCSSKDASEHAEACQALSGDQTTFGFCVGSVMHVPNENIHVECEVYAPQPDVVHPVLAKDTVGLLSVPVHGFSHHNLRHSHSSHFNDSSESNSAEVSVACTLSPKLVVKRTVSEPEHPGGVLDPLHPGCPGRALCSQAFSTPVKELQSPFLFPACNDSAVESAVDVALGQINTGRTEGYVLRLNRIFSVLEHPQETSGSVFYLILDVAETECHVLSRRLWKNCKTRPQHKTVFGQCRTTLYINNPKRIAHLHSYECTLRPVPTRSILMLCPDCPIFGCPTEPKYLETAVVSLAKFNSESTEAHYFSVLNVTKASMQWVVGPAYFVEFTIQETSCSRNESIADISKCKPLPFEKAHTGFCKGSVVNSQVDHHQFVNIDCEIYEPQVPAIEKQKETDSHKPGHGGDGSHEDPHHPRRKGAHPHQKHQHRHKQHEEKHPSPTEAKSPVEYIDGNPVLPEVGMPVPDLPDIHGAPDGEKILTEGPGGKLGLIKPKTGPVFLSFPDELSHSDMCPGEPTTSNSFILNLLPRKHIKESPTATPLS</sequence>
<keyword evidence="3" id="KW-0732">Signal</keyword>
<dbReference type="SUPFAM" id="SSF54403">
    <property type="entry name" value="Cystatin/monellin"/>
    <property type="match status" value="6"/>
</dbReference>
<proteinExistence type="predicted"/>
<dbReference type="PANTHER" id="PTHR13814:SF10">
    <property type="entry name" value="FETUIN-B"/>
    <property type="match status" value="1"/>
</dbReference>
<evidence type="ECO:0000313" key="11">
    <source>
        <dbReference type="Proteomes" id="UP000050525"/>
    </source>
</evidence>
<feature type="region of interest" description="Disordered" evidence="7">
    <location>
        <begin position="816"/>
        <end position="876"/>
    </location>
</feature>
<dbReference type="InterPro" id="IPR025760">
    <property type="entry name" value="Cystatin_Fetuin_A"/>
</dbReference>
<dbReference type="GO" id="GO:0008191">
    <property type="term" value="F:metalloendopeptidase inhibitor activity"/>
    <property type="evidence" value="ECO:0007669"/>
    <property type="project" value="TreeGrafter"/>
</dbReference>
<evidence type="ECO:0000256" key="7">
    <source>
        <dbReference type="SAM" id="MobiDB-lite"/>
    </source>
</evidence>
<feature type="domain" description="Cystatin fetuin-B-type" evidence="9">
    <location>
        <begin position="693"/>
        <end position="804"/>
    </location>
</feature>
<keyword evidence="2" id="KW-0964">Secreted</keyword>
<name>A0A151M7T2_ALLMI</name>
<evidence type="ECO:0000256" key="2">
    <source>
        <dbReference type="ARBA" id="ARBA00022525"/>
    </source>
</evidence>
<feature type="domain" description="Cystatin fetuin-A-type" evidence="8">
    <location>
        <begin position="365"/>
        <end position="476"/>
    </location>
</feature>
<evidence type="ECO:0000259" key="8">
    <source>
        <dbReference type="PROSITE" id="PS51529"/>
    </source>
</evidence>
<dbReference type="eggNOG" id="ENOG502S28K">
    <property type="taxonomic scope" value="Eukaryota"/>
</dbReference>
<evidence type="ECO:0000256" key="1">
    <source>
        <dbReference type="ARBA" id="ARBA00004613"/>
    </source>
</evidence>
<dbReference type="FunFam" id="3.10.450.10:FF:000005">
    <property type="entry name" value="Histidine-rich glycoprotein"/>
    <property type="match status" value="1"/>
</dbReference>
<dbReference type="Gene3D" id="3.10.450.10">
    <property type="match status" value="6"/>
</dbReference>
<organism evidence="10 11">
    <name type="scientific">Alligator mississippiensis</name>
    <name type="common">American alligator</name>
    <dbReference type="NCBI Taxonomy" id="8496"/>
    <lineage>
        <taxon>Eukaryota</taxon>
        <taxon>Metazoa</taxon>
        <taxon>Chordata</taxon>
        <taxon>Craniata</taxon>
        <taxon>Vertebrata</taxon>
        <taxon>Euteleostomi</taxon>
        <taxon>Archelosauria</taxon>
        <taxon>Archosauria</taxon>
        <taxon>Crocodylia</taxon>
        <taxon>Alligatoridae</taxon>
        <taxon>Alligatorinae</taxon>
        <taxon>Alligator</taxon>
    </lineage>
</organism>
<dbReference type="SMART" id="SM00043">
    <property type="entry name" value="CY"/>
    <property type="match status" value="6"/>
</dbReference>
<evidence type="ECO:0000256" key="4">
    <source>
        <dbReference type="ARBA" id="ARBA00022737"/>
    </source>
</evidence>
<keyword evidence="5" id="KW-1015">Disulfide bond</keyword>
<reference evidence="10 11" key="1">
    <citation type="journal article" date="2012" name="Genome Biol.">
        <title>Sequencing three crocodilian genomes to illuminate the evolution of archosaurs and amniotes.</title>
        <authorList>
            <person name="St John J.A."/>
            <person name="Braun E.L."/>
            <person name="Isberg S.R."/>
            <person name="Miles L.G."/>
            <person name="Chong A.Y."/>
            <person name="Gongora J."/>
            <person name="Dalzell P."/>
            <person name="Moran C."/>
            <person name="Bed'hom B."/>
            <person name="Abzhanov A."/>
            <person name="Burgess S.C."/>
            <person name="Cooksey A.M."/>
            <person name="Castoe T.A."/>
            <person name="Crawford N.G."/>
            <person name="Densmore L.D."/>
            <person name="Drew J.C."/>
            <person name="Edwards S.V."/>
            <person name="Faircloth B.C."/>
            <person name="Fujita M.K."/>
            <person name="Greenwold M.J."/>
            <person name="Hoffmann F.G."/>
            <person name="Howard J.M."/>
            <person name="Iguchi T."/>
            <person name="Janes D.E."/>
            <person name="Khan S.Y."/>
            <person name="Kohno S."/>
            <person name="de Koning A.J."/>
            <person name="Lance S.L."/>
            <person name="McCarthy F.M."/>
            <person name="McCormack J.E."/>
            <person name="Merchant M.E."/>
            <person name="Peterson D.G."/>
            <person name="Pollock D.D."/>
            <person name="Pourmand N."/>
            <person name="Raney B.J."/>
            <person name="Roessler K.A."/>
            <person name="Sanford J.R."/>
            <person name="Sawyer R.H."/>
            <person name="Schmidt C.J."/>
            <person name="Triplett E.W."/>
            <person name="Tuberville T.D."/>
            <person name="Venegas-Anaya M."/>
            <person name="Howard J.T."/>
            <person name="Jarvis E.D."/>
            <person name="Guillette L.J.Jr."/>
            <person name="Glenn T.C."/>
            <person name="Green R.E."/>
            <person name="Ray D.A."/>
        </authorList>
    </citation>
    <scope>NUCLEOTIDE SEQUENCE [LARGE SCALE GENOMIC DNA]</scope>
    <source>
        <strain evidence="10">KSC_2009_1</strain>
    </source>
</reference>
<dbReference type="PROSITE" id="PS51529">
    <property type="entry name" value="CYSTATIN_FETUIN_A"/>
    <property type="match status" value="2"/>
</dbReference>
<dbReference type="GO" id="GO:0005615">
    <property type="term" value="C:extracellular space"/>
    <property type="evidence" value="ECO:0007669"/>
    <property type="project" value="InterPro"/>
</dbReference>
<dbReference type="PROSITE" id="PS01255">
    <property type="entry name" value="FETUIN_2"/>
    <property type="match status" value="1"/>
</dbReference>
<dbReference type="InterPro" id="IPR050735">
    <property type="entry name" value="Kininogen_Fetuin_HRG"/>
</dbReference>
<accession>A0A151M7T2</accession>
<dbReference type="GO" id="GO:0060255">
    <property type="term" value="P:regulation of macromolecule metabolic process"/>
    <property type="evidence" value="ECO:0007669"/>
    <property type="project" value="UniProtKB-ARBA"/>
</dbReference>
<feature type="domain" description="Cystatin fetuin-A-type" evidence="8">
    <location>
        <begin position="240"/>
        <end position="354"/>
    </location>
</feature>
<feature type="compositionally biased region" description="Basic residues" evidence="7">
    <location>
        <begin position="837"/>
        <end position="854"/>
    </location>
</feature>
<dbReference type="InterPro" id="IPR000010">
    <property type="entry name" value="Cystatin_dom"/>
</dbReference>
<dbReference type="InterPro" id="IPR046350">
    <property type="entry name" value="Cystatin_sf"/>
</dbReference>
<evidence type="ECO:0000259" key="9">
    <source>
        <dbReference type="PROSITE" id="PS51530"/>
    </source>
</evidence>
<dbReference type="InterPro" id="IPR025764">
    <property type="entry name" value="Cystatin_Fetuin_B"/>
</dbReference>
<evidence type="ECO:0000256" key="5">
    <source>
        <dbReference type="ARBA" id="ARBA00023157"/>
    </source>
</evidence>
<dbReference type="EMBL" id="AKHW03006382">
    <property type="protein sequence ID" value="KYO20500.1"/>
    <property type="molecule type" value="Genomic_DNA"/>
</dbReference>
<comment type="caution">
    <text evidence="10">The sequence shown here is derived from an EMBL/GenBank/DDBJ whole genome shotgun (WGS) entry which is preliminary data.</text>
</comment>
<dbReference type="AlphaFoldDB" id="A0A151M7T2"/>
<keyword evidence="4" id="KW-0677">Repeat</keyword>
<evidence type="ECO:0000256" key="3">
    <source>
        <dbReference type="ARBA" id="ARBA00022729"/>
    </source>
</evidence>
<dbReference type="CDD" id="cd00042">
    <property type="entry name" value="CY"/>
    <property type="match status" value="5"/>
</dbReference>
<dbReference type="FunFam" id="3.10.450.10:FF:000009">
    <property type="entry name" value="Alpha-2-HS-glycoprotein 2"/>
    <property type="match status" value="1"/>
</dbReference>
<dbReference type="Pfam" id="PF00031">
    <property type="entry name" value="Cystatin"/>
    <property type="match status" value="4"/>
</dbReference>
<dbReference type="GO" id="GO:0004869">
    <property type="term" value="F:cysteine-type endopeptidase inhibitor activity"/>
    <property type="evidence" value="ECO:0007669"/>
    <property type="project" value="InterPro"/>
</dbReference>
<dbReference type="STRING" id="8496.A0A151M7T2"/>
<evidence type="ECO:0000313" key="10">
    <source>
        <dbReference type="EMBL" id="KYO20500.1"/>
    </source>
</evidence>
<evidence type="ECO:0000256" key="6">
    <source>
        <dbReference type="ARBA" id="ARBA00023180"/>
    </source>
</evidence>
<dbReference type="PROSITE" id="PS01254">
    <property type="entry name" value="FETUIN_1"/>
    <property type="match status" value="1"/>
</dbReference>
<dbReference type="PANTHER" id="PTHR13814">
    <property type="entry name" value="FETUIN"/>
    <property type="match status" value="1"/>
</dbReference>
<feature type="domain" description="Cystatin fetuin-B-type" evidence="9">
    <location>
        <begin position="569"/>
        <end position="682"/>
    </location>
</feature>
<keyword evidence="11" id="KW-1185">Reference proteome</keyword>
<dbReference type="InterPro" id="IPR001363">
    <property type="entry name" value="Prot_inh_fetuin_CS"/>
</dbReference>
<gene>
    <name evidence="10" type="primary">FETUB-1</name>
    <name evidence="10" type="ORF">Y1Q_0014848</name>
</gene>
<keyword evidence="6" id="KW-0325">Glycoprotein</keyword>
<comment type="subcellular location">
    <subcellularLocation>
        <location evidence="1">Secreted</location>
    </subcellularLocation>
</comment>